<dbReference type="SMART" id="SM00448">
    <property type="entry name" value="REC"/>
    <property type="match status" value="1"/>
</dbReference>
<dbReference type="PROSITE" id="PS50110">
    <property type="entry name" value="RESPONSE_REGULATORY"/>
    <property type="match status" value="1"/>
</dbReference>
<dbReference type="CDD" id="cd17569">
    <property type="entry name" value="REC_HupR-like"/>
    <property type="match status" value="1"/>
</dbReference>
<dbReference type="InterPro" id="IPR011006">
    <property type="entry name" value="CheY-like_superfamily"/>
</dbReference>
<reference evidence="4 5" key="1">
    <citation type="submission" date="2022-03" db="EMBL/GenBank/DDBJ databases">
        <authorList>
            <person name="Koch H."/>
        </authorList>
    </citation>
    <scope>NUCLEOTIDE SEQUENCE [LARGE SCALE GENOMIC DNA]</scope>
    <source>
        <strain evidence="4 5">G1</strain>
    </source>
</reference>
<evidence type="ECO:0000313" key="5">
    <source>
        <dbReference type="Proteomes" id="UP001295463"/>
    </source>
</evidence>
<sequence length="190" mass="21390">MAAAILLVDDEANVLSALCRALMDEPYEVVTAQSGEAALELLKRQTFKLVISDERMTGMQGSELLAAVRERYPATVRILLTGHATLESAMKAVNQGEVYRFFTKPWDDLELKFAIRAALEKYDLEAENRRLLATVRKQAMELKVLERRYPGISRVEKDAQGSFLLPDLDEAELQRLMDECEQEVGGSVRP</sequence>
<dbReference type="RefSeq" id="WP_305732387.1">
    <property type="nucleotide sequence ID" value="NZ_OW150024.1"/>
</dbReference>
<proteinExistence type="predicted"/>
<dbReference type="Gene3D" id="3.40.50.2300">
    <property type="match status" value="1"/>
</dbReference>
<protein>
    <submittedName>
        <fullName evidence="4">Response regulator receiver protein</fullName>
    </submittedName>
</protein>
<dbReference type="SUPFAM" id="SSF52172">
    <property type="entry name" value="CheY-like"/>
    <property type="match status" value="1"/>
</dbReference>
<name>A0ABN8HJZ3_9BACT</name>
<accession>A0ABN8HJZ3</accession>
<keyword evidence="1 2" id="KW-0597">Phosphoprotein</keyword>
<gene>
    <name evidence="4" type="ORF">GEAMG1_1739</name>
</gene>
<dbReference type="EMBL" id="OW150024">
    <property type="protein sequence ID" value="CAH2031571.1"/>
    <property type="molecule type" value="Genomic_DNA"/>
</dbReference>
<dbReference type="PANTHER" id="PTHR44591:SF19">
    <property type="entry name" value="TWO-COMPONENT RESPONSE REGULATOR-RELATED"/>
    <property type="match status" value="1"/>
</dbReference>
<evidence type="ECO:0000313" key="4">
    <source>
        <dbReference type="EMBL" id="CAH2031571.1"/>
    </source>
</evidence>
<dbReference type="PANTHER" id="PTHR44591">
    <property type="entry name" value="STRESS RESPONSE REGULATOR PROTEIN 1"/>
    <property type="match status" value="1"/>
</dbReference>
<evidence type="ECO:0000256" key="2">
    <source>
        <dbReference type="PROSITE-ProRule" id="PRU00169"/>
    </source>
</evidence>
<feature type="domain" description="Response regulatory" evidence="3">
    <location>
        <begin position="4"/>
        <end position="119"/>
    </location>
</feature>
<organism evidence="4 5">
    <name type="scientific">Trichlorobacter ammonificans</name>
    <dbReference type="NCBI Taxonomy" id="2916410"/>
    <lineage>
        <taxon>Bacteria</taxon>
        <taxon>Pseudomonadati</taxon>
        <taxon>Thermodesulfobacteriota</taxon>
        <taxon>Desulfuromonadia</taxon>
        <taxon>Geobacterales</taxon>
        <taxon>Geobacteraceae</taxon>
        <taxon>Trichlorobacter</taxon>
    </lineage>
</organism>
<feature type="modified residue" description="4-aspartylphosphate" evidence="2">
    <location>
        <position position="53"/>
    </location>
</feature>
<dbReference type="Proteomes" id="UP001295463">
    <property type="component" value="Chromosome"/>
</dbReference>
<dbReference type="InterPro" id="IPR050595">
    <property type="entry name" value="Bact_response_regulator"/>
</dbReference>
<dbReference type="InterPro" id="IPR001789">
    <property type="entry name" value="Sig_transdc_resp-reg_receiver"/>
</dbReference>
<dbReference type="Pfam" id="PF00072">
    <property type="entry name" value="Response_reg"/>
    <property type="match status" value="1"/>
</dbReference>
<evidence type="ECO:0000256" key="1">
    <source>
        <dbReference type="ARBA" id="ARBA00022553"/>
    </source>
</evidence>
<keyword evidence="5" id="KW-1185">Reference proteome</keyword>
<evidence type="ECO:0000259" key="3">
    <source>
        <dbReference type="PROSITE" id="PS50110"/>
    </source>
</evidence>